<protein>
    <submittedName>
        <fullName evidence="5">HTH-type transcriptional regulator ydeP</fullName>
    </submittedName>
</protein>
<dbReference type="Proteomes" id="UP000242164">
    <property type="component" value="Unassembled WGS sequence"/>
</dbReference>
<dbReference type="SUPFAM" id="SSF46785">
    <property type="entry name" value="Winged helix' DNA-binding domain"/>
    <property type="match status" value="1"/>
</dbReference>
<accession>A0AAX2CGI7</accession>
<gene>
    <name evidence="5" type="ORF">BCB44BAC_01447</name>
</gene>
<dbReference type="EMBL" id="FMIK01000019">
    <property type="protein sequence ID" value="SCL88883.1"/>
    <property type="molecule type" value="Genomic_DNA"/>
</dbReference>
<evidence type="ECO:0000256" key="2">
    <source>
        <dbReference type="ARBA" id="ARBA00023125"/>
    </source>
</evidence>
<dbReference type="GeneID" id="33896664"/>
<evidence type="ECO:0000313" key="6">
    <source>
        <dbReference type="Proteomes" id="UP000242164"/>
    </source>
</evidence>
<dbReference type="InterPro" id="IPR002577">
    <property type="entry name" value="HTH_HxlR"/>
</dbReference>
<feature type="domain" description="HTH hxlR-type" evidence="4">
    <location>
        <begin position="20"/>
        <end position="119"/>
    </location>
</feature>
<keyword evidence="1" id="KW-0805">Transcription regulation</keyword>
<evidence type="ECO:0000313" key="5">
    <source>
        <dbReference type="EMBL" id="SCL88883.1"/>
    </source>
</evidence>
<organism evidence="5 6">
    <name type="scientific">Bacillus cytotoxicus</name>
    <dbReference type="NCBI Taxonomy" id="580165"/>
    <lineage>
        <taxon>Bacteria</taxon>
        <taxon>Bacillati</taxon>
        <taxon>Bacillota</taxon>
        <taxon>Bacilli</taxon>
        <taxon>Bacillales</taxon>
        <taxon>Bacillaceae</taxon>
        <taxon>Bacillus</taxon>
        <taxon>Bacillus cereus group</taxon>
    </lineage>
</organism>
<dbReference type="Gene3D" id="1.10.10.10">
    <property type="entry name" value="Winged helix-like DNA-binding domain superfamily/Winged helix DNA-binding domain"/>
    <property type="match status" value="1"/>
</dbReference>
<dbReference type="PANTHER" id="PTHR33204:SF38">
    <property type="entry name" value="HTH-TYPE TRANSCRIPTIONAL ACTIVATOR HXLR"/>
    <property type="match status" value="1"/>
</dbReference>
<sequence>MGKDLRDDVLQKIKSKEFHCAKELTLSIISGKWKIVILYRLGIHGPMRFSAIQQLFPKITHKVLTKQLRELEDDGVVTRKVYPEVPPKVEYSLTELGESLQPILQMMYDWGEKRIQELKQKS</sequence>
<dbReference type="RefSeq" id="WP_012093806.1">
    <property type="nucleotide sequence ID" value="NZ_CP024096.1"/>
</dbReference>
<reference evidence="5 6" key="1">
    <citation type="submission" date="2016-08" db="EMBL/GenBank/DDBJ databases">
        <authorList>
            <person name="Loux V."/>
            <person name="Rue O."/>
        </authorList>
    </citation>
    <scope>NUCLEOTIDE SEQUENCE [LARGE SCALE GENOMIC DNA]</scope>
    <source>
        <strain evidence="5 6">AFSSA_08CEB44bac</strain>
    </source>
</reference>
<proteinExistence type="predicted"/>
<name>A0AAX2CGI7_9BACI</name>
<dbReference type="PROSITE" id="PS51118">
    <property type="entry name" value="HTH_HXLR"/>
    <property type="match status" value="1"/>
</dbReference>
<comment type="caution">
    <text evidence="5">The sequence shown here is derived from an EMBL/GenBank/DDBJ whole genome shotgun (WGS) entry which is preliminary data.</text>
</comment>
<keyword evidence="2" id="KW-0238">DNA-binding</keyword>
<dbReference type="AlphaFoldDB" id="A0AAX2CGI7"/>
<dbReference type="GO" id="GO:0003677">
    <property type="term" value="F:DNA binding"/>
    <property type="evidence" value="ECO:0007669"/>
    <property type="project" value="UniProtKB-KW"/>
</dbReference>
<evidence type="ECO:0000259" key="4">
    <source>
        <dbReference type="PROSITE" id="PS51118"/>
    </source>
</evidence>
<dbReference type="InterPro" id="IPR036390">
    <property type="entry name" value="WH_DNA-bd_sf"/>
</dbReference>
<evidence type="ECO:0000256" key="3">
    <source>
        <dbReference type="ARBA" id="ARBA00023163"/>
    </source>
</evidence>
<dbReference type="PANTHER" id="PTHR33204">
    <property type="entry name" value="TRANSCRIPTIONAL REGULATOR, MARR FAMILY"/>
    <property type="match status" value="1"/>
</dbReference>
<keyword evidence="3" id="KW-0804">Transcription</keyword>
<dbReference type="InterPro" id="IPR036388">
    <property type="entry name" value="WH-like_DNA-bd_sf"/>
</dbReference>
<dbReference type="Pfam" id="PF01638">
    <property type="entry name" value="HxlR"/>
    <property type="match status" value="1"/>
</dbReference>
<evidence type="ECO:0000256" key="1">
    <source>
        <dbReference type="ARBA" id="ARBA00023015"/>
    </source>
</evidence>